<dbReference type="InterPro" id="IPR017972">
    <property type="entry name" value="Cyt_P450_CS"/>
</dbReference>
<name>A0A8B6GZN4_MYTGA</name>
<keyword evidence="4" id="KW-0503">Monooxygenase</keyword>
<dbReference type="AlphaFoldDB" id="A0A8B6GZN4"/>
<organism evidence="6 7">
    <name type="scientific">Mytilus galloprovincialis</name>
    <name type="common">Mediterranean mussel</name>
    <dbReference type="NCBI Taxonomy" id="29158"/>
    <lineage>
        <taxon>Eukaryota</taxon>
        <taxon>Metazoa</taxon>
        <taxon>Spiralia</taxon>
        <taxon>Lophotrochozoa</taxon>
        <taxon>Mollusca</taxon>
        <taxon>Bivalvia</taxon>
        <taxon>Autobranchia</taxon>
        <taxon>Pteriomorphia</taxon>
        <taxon>Mytilida</taxon>
        <taxon>Mytiloidea</taxon>
        <taxon>Mytilidae</taxon>
        <taxon>Mytilinae</taxon>
        <taxon>Mytilus</taxon>
    </lineage>
</organism>
<dbReference type="CDD" id="cd00302">
    <property type="entry name" value="cytochrome_P450"/>
    <property type="match status" value="1"/>
</dbReference>
<dbReference type="Pfam" id="PF00067">
    <property type="entry name" value="p450"/>
    <property type="match status" value="1"/>
</dbReference>
<dbReference type="Gene3D" id="1.10.630.10">
    <property type="entry name" value="Cytochrome P450"/>
    <property type="match status" value="1"/>
</dbReference>
<dbReference type="InterPro" id="IPR002401">
    <property type="entry name" value="Cyt_P450_E_grp-I"/>
</dbReference>
<dbReference type="PANTHER" id="PTHR24305">
    <property type="entry name" value="CYTOCHROME P450"/>
    <property type="match status" value="1"/>
</dbReference>
<dbReference type="OrthoDB" id="1372046at2759"/>
<keyword evidence="3 4" id="KW-0408">Iron</keyword>
<dbReference type="InterPro" id="IPR001128">
    <property type="entry name" value="Cyt_P450"/>
</dbReference>
<keyword evidence="5" id="KW-0812">Transmembrane</keyword>
<dbReference type="Proteomes" id="UP000596742">
    <property type="component" value="Unassembled WGS sequence"/>
</dbReference>
<dbReference type="PANTHER" id="PTHR24305:SF166">
    <property type="entry name" value="CYTOCHROME P450 12A4, MITOCHONDRIAL-RELATED"/>
    <property type="match status" value="1"/>
</dbReference>
<dbReference type="EMBL" id="UYJE01009310">
    <property type="protein sequence ID" value="VDI72203.1"/>
    <property type="molecule type" value="Genomic_DNA"/>
</dbReference>
<dbReference type="GO" id="GO:0005506">
    <property type="term" value="F:iron ion binding"/>
    <property type="evidence" value="ECO:0007669"/>
    <property type="project" value="InterPro"/>
</dbReference>
<protein>
    <submittedName>
        <fullName evidence="6">Uncharacterized protein</fullName>
    </submittedName>
</protein>
<evidence type="ECO:0000256" key="5">
    <source>
        <dbReference type="SAM" id="Phobius"/>
    </source>
</evidence>
<comment type="cofactor">
    <cofactor evidence="1 3">
        <name>heme</name>
        <dbReference type="ChEBI" id="CHEBI:30413"/>
    </cofactor>
</comment>
<feature type="binding site" description="axial binding residue" evidence="3">
    <location>
        <position position="399"/>
    </location>
    <ligand>
        <name>heme</name>
        <dbReference type="ChEBI" id="CHEBI:30413"/>
    </ligand>
    <ligandPart>
        <name>Fe</name>
        <dbReference type="ChEBI" id="CHEBI:18248"/>
    </ligandPart>
</feature>
<dbReference type="SUPFAM" id="SSF48264">
    <property type="entry name" value="Cytochrome P450"/>
    <property type="match status" value="1"/>
</dbReference>
<dbReference type="PROSITE" id="PS00086">
    <property type="entry name" value="CYTOCHROME_P450"/>
    <property type="match status" value="1"/>
</dbReference>
<evidence type="ECO:0000313" key="7">
    <source>
        <dbReference type="Proteomes" id="UP000596742"/>
    </source>
</evidence>
<dbReference type="GO" id="GO:0016705">
    <property type="term" value="F:oxidoreductase activity, acting on paired donors, with incorporation or reduction of molecular oxygen"/>
    <property type="evidence" value="ECO:0007669"/>
    <property type="project" value="InterPro"/>
</dbReference>
<sequence>MADNHQIVSFCCIFFLKLICYIINVIPWLSNGSIPNPSWIIQYLLQKTFKDDKLKKLEFLTQLYHKQGLFRFDSKIYIFNQKLAQTAINKLEKGAENYLDNSPLKDTFLGSSQKSPETRRAIASLFRKTSIEERASSMTEDIKKMCLKMKQQSLRSVNITHWSLRLALDIVGHVLLQLDLNALDGEQDELLECMVTILHKCYALNEISTDSDEFKQANEGLDRITSNILKDALEKDDTTIQKRLVVQLHEACGFEEAKDNMKLFLMAGTETTASSIPVVFSLLTDYPNIQEELRDEAIDRWSEIMAEPTTSLPKIESLIKEVLRLYPIAPFISRQNNVPVNLGNIHLDEHSDVVIFTWGIHRSPYLWKDSKVFKPFRFLGEESLQSNMYIPFGAGSRVCIGQHMAVLELRLAIAILLHTFTFSKNQSTPDLKFVVDWAHAVVHPDKDMIHGVQTPFLTDPRPLSWCNRKALGLQGQKFAAVILIIFDHGVPNNLNGLNRDKPIERRTFQRATTGVVLGLGRPG</sequence>
<feature type="transmembrane region" description="Helical" evidence="5">
    <location>
        <begin position="7"/>
        <end position="29"/>
    </location>
</feature>
<evidence type="ECO:0000256" key="2">
    <source>
        <dbReference type="ARBA" id="ARBA00010617"/>
    </source>
</evidence>
<proteinExistence type="inferred from homology"/>
<keyword evidence="3 4" id="KW-0349">Heme</keyword>
<accession>A0A8B6GZN4</accession>
<keyword evidence="3 4" id="KW-0479">Metal-binding</keyword>
<dbReference type="PRINTS" id="PR00385">
    <property type="entry name" value="P450"/>
</dbReference>
<evidence type="ECO:0000256" key="4">
    <source>
        <dbReference type="RuleBase" id="RU000461"/>
    </source>
</evidence>
<evidence type="ECO:0000313" key="6">
    <source>
        <dbReference type="EMBL" id="VDI72203.1"/>
    </source>
</evidence>
<dbReference type="GO" id="GO:0004497">
    <property type="term" value="F:monooxygenase activity"/>
    <property type="evidence" value="ECO:0007669"/>
    <property type="project" value="UniProtKB-KW"/>
</dbReference>
<keyword evidence="7" id="KW-1185">Reference proteome</keyword>
<evidence type="ECO:0000256" key="3">
    <source>
        <dbReference type="PIRSR" id="PIRSR602401-1"/>
    </source>
</evidence>
<keyword evidence="5" id="KW-1133">Transmembrane helix</keyword>
<keyword evidence="5" id="KW-0472">Membrane</keyword>
<dbReference type="InterPro" id="IPR050121">
    <property type="entry name" value="Cytochrome_P450_monoxygenase"/>
</dbReference>
<dbReference type="InterPro" id="IPR036396">
    <property type="entry name" value="Cyt_P450_sf"/>
</dbReference>
<evidence type="ECO:0000256" key="1">
    <source>
        <dbReference type="ARBA" id="ARBA00001971"/>
    </source>
</evidence>
<comment type="caution">
    <text evidence="6">The sequence shown here is derived from an EMBL/GenBank/DDBJ whole genome shotgun (WGS) entry which is preliminary data.</text>
</comment>
<keyword evidence="4" id="KW-0560">Oxidoreductase</keyword>
<reference evidence="6" key="1">
    <citation type="submission" date="2018-11" db="EMBL/GenBank/DDBJ databases">
        <authorList>
            <person name="Alioto T."/>
            <person name="Alioto T."/>
        </authorList>
    </citation>
    <scope>NUCLEOTIDE SEQUENCE</scope>
</reference>
<comment type="similarity">
    <text evidence="2 4">Belongs to the cytochrome P450 family.</text>
</comment>
<dbReference type="PRINTS" id="PR00463">
    <property type="entry name" value="EP450I"/>
</dbReference>
<dbReference type="GO" id="GO:0020037">
    <property type="term" value="F:heme binding"/>
    <property type="evidence" value="ECO:0007669"/>
    <property type="project" value="InterPro"/>
</dbReference>
<gene>
    <name evidence="6" type="ORF">MGAL_10B071654</name>
</gene>